<evidence type="ECO:0000259" key="2">
    <source>
        <dbReference type="Pfam" id="PF00156"/>
    </source>
</evidence>
<gene>
    <name evidence="3" type="ORF">ACFO60_12645</name>
</gene>
<feature type="domain" description="Phosphoribosyltransferase" evidence="2">
    <location>
        <begin position="183"/>
        <end position="233"/>
    </location>
</feature>
<evidence type="ECO:0000256" key="1">
    <source>
        <dbReference type="ARBA" id="ARBA00008007"/>
    </source>
</evidence>
<dbReference type="EMBL" id="JBHSFP010000006">
    <property type="protein sequence ID" value="MFC4531618.1"/>
    <property type="molecule type" value="Genomic_DNA"/>
</dbReference>
<keyword evidence="4" id="KW-1185">Reference proteome</keyword>
<accession>A0ABV9CEY3</accession>
<dbReference type="PANTHER" id="PTHR47505">
    <property type="entry name" value="DNA UTILIZATION PROTEIN YHGH"/>
    <property type="match status" value="1"/>
</dbReference>
<evidence type="ECO:0000313" key="4">
    <source>
        <dbReference type="Proteomes" id="UP001596004"/>
    </source>
</evidence>
<comment type="similarity">
    <text evidence="1">Belongs to the ComF/GntX family.</text>
</comment>
<dbReference type="RefSeq" id="WP_380840254.1">
    <property type="nucleotide sequence ID" value="NZ_JBHSFP010000006.1"/>
</dbReference>
<dbReference type="PANTHER" id="PTHR47505:SF1">
    <property type="entry name" value="DNA UTILIZATION PROTEIN YHGH"/>
    <property type="match status" value="1"/>
</dbReference>
<dbReference type="SUPFAM" id="SSF53271">
    <property type="entry name" value="PRTase-like"/>
    <property type="match status" value="1"/>
</dbReference>
<evidence type="ECO:0000313" key="3">
    <source>
        <dbReference type="EMBL" id="MFC4531618.1"/>
    </source>
</evidence>
<dbReference type="Gene3D" id="3.40.50.2020">
    <property type="match status" value="1"/>
</dbReference>
<sequence length="238" mass="24779">MLTALLDLISPRRCAGCALPGAPVCRLCAAELRGEPVPRPPGPPPPGLPDCWSAACYEGAVRRVVLAYKERGRTALAPPLAACLASTLLAALAARGFPSGAPLILVPVPSSRRSVRRRGHDPVRRLAVLAARALRARGWPAVAAPVLAQRRRVRDQAGLSASERAANIDRALGVRGGPIAVQRRLQGSPAAVVVLLDDIVTTGATLAEAARALRGAGAAVPLAVTLAATPRRRRHARI</sequence>
<dbReference type="InterPro" id="IPR029057">
    <property type="entry name" value="PRTase-like"/>
</dbReference>
<organism evidence="3 4">
    <name type="scientific">Sphaerisporangium dianthi</name>
    <dbReference type="NCBI Taxonomy" id="1436120"/>
    <lineage>
        <taxon>Bacteria</taxon>
        <taxon>Bacillati</taxon>
        <taxon>Actinomycetota</taxon>
        <taxon>Actinomycetes</taxon>
        <taxon>Streptosporangiales</taxon>
        <taxon>Streptosporangiaceae</taxon>
        <taxon>Sphaerisporangium</taxon>
    </lineage>
</organism>
<dbReference type="Pfam" id="PF00156">
    <property type="entry name" value="Pribosyltran"/>
    <property type="match status" value="1"/>
</dbReference>
<dbReference type="Proteomes" id="UP001596004">
    <property type="component" value="Unassembled WGS sequence"/>
</dbReference>
<dbReference type="InterPro" id="IPR051910">
    <property type="entry name" value="ComF/GntX_DNA_util-trans"/>
</dbReference>
<protein>
    <submittedName>
        <fullName evidence="3">ComF family protein</fullName>
    </submittedName>
</protein>
<dbReference type="InterPro" id="IPR000836">
    <property type="entry name" value="PRTase_dom"/>
</dbReference>
<name>A0ABV9CEY3_9ACTN</name>
<reference evidence="4" key="1">
    <citation type="journal article" date="2019" name="Int. J. Syst. Evol. Microbiol.">
        <title>The Global Catalogue of Microorganisms (GCM) 10K type strain sequencing project: providing services to taxonomists for standard genome sequencing and annotation.</title>
        <authorList>
            <consortium name="The Broad Institute Genomics Platform"/>
            <consortium name="The Broad Institute Genome Sequencing Center for Infectious Disease"/>
            <person name="Wu L."/>
            <person name="Ma J."/>
        </authorList>
    </citation>
    <scope>NUCLEOTIDE SEQUENCE [LARGE SCALE GENOMIC DNA]</scope>
    <source>
        <strain evidence="4">CGMCC 4.7132</strain>
    </source>
</reference>
<proteinExistence type="inferred from homology"/>
<comment type="caution">
    <text evidence="3">The sequence shown here is derived from an EMBL/GenBank/DDBJ whole genome shotgun (WGS) entry which is preliminary data.</text>
</comment>